<evidence type="ECO:0000256" key="1">
    <source>
        <dbReference type="ARBA" id="ARBA00001966"/>
    </source>
</evidence>
<keyword evidence="11" id="KW-0804">Transcription</keyword>
<evidence type="ECO:0000259" key="13">
    <source>
        <dbReference type="PROSITE" id="PS51674"/>
    </source>
</evidence>
<evidence type="ECO:0000256" key="6">
    <source>
        <dbReference type="ARBA" id="ARBA00023004"/>
    </source>
</evidence>
<evidence type="ECO:0000256" key="12">
    <source>
        <dbReference type="SAM" id="MobiDB-lite"/>
    </source>
</evidence>
<dbReference type="Proteomes" id="UP000292685">
    <property type="component" value="Unassembled WGS sequence"/>
</dbReference>
<evidence type="ECO:0000256" key="4">
    <source>
        <dbReference type="ARBA" id="ARBA00022485"/>
    </source>
</evidence>
<keyword evidence="9" id="KW-0238">DNA-binding</keyword>
<reference evidence="14 15" key="1">
    <citation type="submission" date="2019-02" db="EMBL/GenBank/DDBJ databases">
        <title>Sequencing the genomes of 1000 actinobacteria strains.</title>
        <authorList>
            <person name="Klenk H.-P."/>
        </authorList>
    </citation>
    <scope>NUCLEOTIDE SEQUENCE [LARGE SCALE GENOMIC DNA]</scope>
    <source>
        <strain evidence="14 15">DSM 17364</strain>
    </source>
</reference>
<dbReference type="InterPro" id="IPR003482">
    <property type="entry name" value="Whib"/>
</dbReference>
<comment type="subcellular location">
    <subcellularLocation>
        <location evidence="2">Cytoplasm</location>
    </subcellularLocation>
</comment>
<keyword evidence="4" id="KW-0004">4Fe-4S</keyword>
<organism evidence="14 15">
    <name type="scientific">Zhihengliuella halotolerans</name>
    <dbReference type="NCBI Taxonomy" id="370736"/>
    <lineage>
        <taxon>Bacteria</taxon>
        <taxon>Bacillati</taxon>
        <taxon>Actinomycetota</taxon>
        <taxon>Actinomycetes</taxon>
        <taxon>Micrococcales</taxon>
        <taxon>Micrococcaceae</taxon>
        <taxon>Zhihengliuella</taxon>
    </lineage>
</organism>
<dbReference type="GO" id="GO:0005737">
    <property type="term" value="C:cytoplasm"/>
    <property type="evidence" value="ECO:0007669"/>
    <property type="project" value="UniProtKB-SubCell"/>
</dbReference>
<dbReference type="Pfam" id="PF02467">
    <property type="entry name" value="Whib"/>
    <property type="match status" value="1"/>
</dbReference>
<keyword evidence="10" id="KW-1015">Disulfide bond</keyword>
<keyword evidence="6" id="KW-0408">Iron</keyword>
<dbReference type="AlphaFoldDB" id="A0A4Q8AC52"/>
<dbReference type="GO" id="GO:0046872">
    <property type="term" value="F:metal ion binding"/>
    <property type="evidence" value="ECO:0007669"/>
    <property type="project" value="UniProtKB-KW"/>
</dbReference>
<keyword evidence="15" id="KW-1185">Reference proteome</keyword>
<dbReference type="GO" id="GO:0003677">
    <property type="term" value="F:DNA binding"/>
    <property type="evidence" value="ECO:0007669"/>
    <property type="project" value="UniProtKB-KW"/>
</dbReference>
<dbReference type="GO" id="GO:0051539">
    <property type="term" value="F:4 iron, 4 sulfur cluster binding"/>
    <property type="evidence" value="ECO:0007669"/>
    <property type="project" value="UniProtKB-KW"/>
</dbReference>
<comment type="similarity">
    <text evidence="3">Belongs to the WhiB family.</text>
</comment>
<evidence type="ECO:0000256" key="7">
    <source>
        <dbReference type="ARBA" id="ARBA00023014"/>
    </source>
</evidence>
<proteinExistence type="inferred from homology"/>
<dbReference type="InterPro" id="IPR034768">
    <property type="entry name" value="4FE4S_WBL"/>
</dbReference>
<evidence type="ECO:0000313" key="14">
    <source>
        <dbReference type="EMBL" id="RZU61762.1"/>
    </source>
</evidence>
<evidence type="ECO:0000256" key="3">
    <source>
        <dbReference type="ARBA" id="ARBA00006597"/>
    </source>
</evidence>
<dbReference type="PROSITE" id="PS51674">
    <property type="entry name" value="4FE4S_WBL"/>
    <property type="match status" value="1"/>
</dbReference>
<evidence type="ECO:0000313" key="15">
    <source>
        <dbReference type="Proteomes" id="UP000292685"/>
    </source>
</evidence>
<feature type="compositionally biased region" description="Basic residues" evidence="12">
    <location>
        <begin position="82"/>
        <end position="94"/>
    </location>
</feature>
<dbReference type="PANTHER" id="PTHR38839">
    <property type="entry name" value="TRANSCRIPTIONAL REGULATOR WHID-RELATED"/>
    <property type="match status" value="1"/>
</dbReference>
<evidence type="ECO:0000256" key="8">
    <source>
        <dbReference type="ARBA" id="ARBA00023015"/>
    </source>
</evidence>
<gene>
    <name evidence="14" type="ORF">EV380_1340</name>
</gene>
<comment type="caution">
    <text evidence="14">The sequence shown here is derived from an EMBL/GenBank/DDBJ whole genome shotgun (WGS) entry which is preliminary data.</text>
</comment>
<comment type="cofactor">
    <cofactor evidence="1">
        <name>[4Fe-4S] cluster</name>
        <dbReference type="ChEBI" id="CHEBI:49883"/>
    </cofactor>
</comment>
<sequence>MLEVPEMLRDAACAGMDPDLADEMFFPGSNWDPNRYDMARRRCESCPVREACLEHALAGERGAASNRAGMFGGKTPEERANIHRRRRAAERKAS</sequence>
<dbReference type="EMBL" id="SHLA01000001">
    <property type="protein sequence ID" value="RZU61762.1"/>
    <property type="molecule type" value="Genomic_DNA"/>
</dbReference>
<dbReference type="GO" id="GO:0045892">
    <property type="term" value="P:negative regulation of DNA-templated transcription"/>
    <property type="evidence" value="ECO:0007669"/>
    <property type="project" value="TreeGrafter"/>
</dbReference>
<keyword evidence="7" id="KW-0411">Iron-sulfur</keyword>
<evidence type="ECO:0000256" key="11">
    <source>
        <dbReference type="ARBA" id="ARBA00023163"/>
    </source>
</evidence>
<dbReference type="GO" id="GO:0047134">
    <property type="term" value="F:protein-disulfide reductase [NAD(P)H] activity"/>
    <property type="evidence" value="ECO:0007669"/>
    <property type="project" value="TreeGrafter"/>
</dbReference>
<dbReference type="GO" id="GO:0045454">
    <property type="term" value="P:cell redox homeostasis"/>
    <property type="evidence" value="ECO:0007669"/>
    <property type="project" value="TreeGrafter"/>
</dbReference>
<protein>
    <submittedName>
        <fullName evidence="14">WhiB family redox-sensing transcriptional regulator</fullName>
    </submittedName>
</protein>
<evidence type="ECO:0000256" key="5">
    <source>
        <dbReference type="ARBA" id="ARBA00022723"/>
    </source>
</evidence>
<accession>A0A4Q8AC52</accession>
<keyword evidence="5" id="KW-0479">Metal-binding</keyword>
<name>A0A4Q8AC52_9MICC</name>
<evidence type="ECO:0000256" key="2">
    <source>
        <dbReference type="ARBA" id="ARBA00004496"/>
    </source>
</evidence>
<feature type="domain" description="4Fe-4S Wbl-type" evidence="13">
    <location>
        <begin position="12"/>
        <end position="81"/>
    </location>
</feature>
<keyword evidence="8" id="KW-0805">Transcription regulation</keyword>
<evidence type="ECO:0000256" key="9">
    <source>
        <dbReference type="ARBA" id="ARBA00023125"/>
    </source>
</evidence>
<evidence type="ECO:0000256" key="10">
    <source>
        <dbReference type="ARBA" id="ARBA00023157"/>
    </source>
</evidence>
<feature type="region of interest" description="Disordered" evidence="12">
    <location>
        <begin position="65"/>
        <end position="94"/>
    </location>
</feature>